<sequence length="53" mass="6259">MEPQDLHCLWAQRELNKLRVEPPDLHCLWAQRELNKLRMEEGAPRLALPMGPK</sequence>
<comment type="caution">
    <text evidence="1">The sequence shown here is derived from an EMBL/GenBank/DDBJ whole genome shotgun (WGS) entry which is preliminary data.</text>
</comment>
<keyword evidence="2" id="KW-1185">Reference proteome</keyword>
<dbReference type="Proteomes" id="UP000499080">
    <property type="component" value="Unassembled WGS sequence"/>
</dbReference>
<gene>
    <name evidence="1" type="ORF">AVEN_7078_1</name>
</gene>
<dbReference type="EMBL" id="BGPR01261247">
    <property type="protein sequence ID" value="GBM72134.1"/>
    <property type="molecule type" value="Genomic_DNA"/>
</dbReference>
<proteinExistence type="predicted"/>
<dbReference type="AlphaFoldDB" id="A0A4Y2I3M2"/>
<organism evidence="1 2">
    <name type="scientific">Araneus ventricosus</name>
    <name type="common">Orbweaver spider</name>
    <name type="synonym">Epeira ventricosa</name>
    <dbReference type="NCBI Taxonomy" id="182803"/>
    <lineage>
        <taxon>Eukaryota</taxon>
        <taxon>Metazoa</taxon>
        <taxon>Ecdysozoa</taxon>
        <taxon>Arthropoda</taxon>
        <taxon>Chelicerata</taxon>
        <taxon>Arachnida</taxon>
        <taxon>Araneae</taxon>
        <taxon>Araneomorphae</taxon>
        <taxon>Entelegynae</taxon>
        <taxon>Araneoidea</taxon>
        <taxon>Araneidae</taxon>
        <taxon>Araneus</taxon>
    </lineage>
</organism>
<evidence type="ECO:0000313" key="1">
    <source>
        <dbReference type="EMBL" id="GBM72134.1"/>
    </source>
</evidence>
<feature type="non-terminal residue" evidence="1">
    <location>
        <position position="53"/>
    </location>
</feature>
<evidence type="ECO:0000313" key="2">
    <source>
        <dbReference type="Proteomes" id="UP000499080"/>
    </source>
</evidence>
<name>A0A4Y2I3M2_ARAVE</name>
<protein>
    <submittedName>
        <fullName evidence="1">Uncharacterized protein</fullName>
    </submittedName>
</protein>
<accession>A0A4Y2I3M2</accession>
<reference evidence="1 2" key="1">
    <citation type="journal article" date="2019" name="Sci. Rep.">
        <title>Orb-weaving spider Araneus ventricosus genome elucidates the spidroin gene catalogue.</title>
        <authorList>
            <person name="Kono N."/>
            <person name="Nakamura H."/>
            <person name="Ohtoshi R."/>
            <person name="Moran D.A.P."/>
            <person name="Shinohara A."/>
            <person name="Yoshida Y."/>
            <person name="Fujiwara M."/>
            <person name="Mori M."/>
            <person name="Tomita M."/>
            <person name="Arakawa K."/>
        </authorList>
    </citation>
    <scope>NUCLEOTIDE SEQUENCE [LARGE SCALE GENOMIC DNA]</scope>
</reference>